<proteinExistence type="predicted"/>
<sequence length="343" mass="37365">MKLTHLASVSCTQGSSCNAGPEVKLLKPEELESAIGFGPDAFHVDDLLDFSNDVIGGPINETHLSDQSIVLSVTAAEVVGDHSPAQSILETHKFLDQVQQVKDLGQDQYELAELDWLSNLVEDSCYTKEHLKLDYSLDMQNYPEMTIATADQFQMISPVSVLENSASSGSAYSLSWETALPCRARSKRSRSGSKMWSSGIIAGSSQDIPQSDSCTDSLVSFDCASDVSADSGGFIATRAELLSTKKPSKPWRGRKLGQDGSQIRKCSHCLSQSTPQWRAGPAGPKTLCNACGVRYKSGRLLPEYRPALSPTFEAHIHSNSHRKVVEMRKQKEVGLMHQGSVDQ</sequence>
<protein>
    <submittedName>
        <fullName evidence="1">Uncharacterized protein</fullName>
    </submittedName>
</protein>
<evidence type="ECO:0000313" key="1">
    <source>
        <dbReference type="EMBL" id="KAJ7522327.1"/>
    </source>
</evidence>
<keyword evidence="2" id="KW-1185">Reference proteome</keyword>
<comment type="caution">
    <text evidence="1">The sequence shown here is derived from an EMBL/GenBank/DDBJ whole genome shotgun (WGS) entry which is preliminary data.</text>
</comment>
<dbReference type="Proteomes" id="UP001162992">
    <property type="component" value="Chromosome 18"/>
</dbReference>
<name>A0ACC2AXR5_DIPCM</name>
<reference evidence="2" key="1">
    <citation type="journal article" date="2024" name="Proc. Natl. Acad. Sci. U.S.A.">
        <title>Extraordinary preservation of gene collinearity over three hundred million years revealed in homosporous lycophytes.</title>
        <authorList>
            <person name="Li C."/>
            <person name="Wickell D."/>
            <person name="Kuo L.Y."/>
            <person name="Chen X."/>
            <person name="Nie B."/>
            <person name="Liao X."/>
            <person name="Peng D."/>
            <person name="Ji J."/>
            <person name="Jenkins J."/>
            <person name="Williams M."/>
            <person name="Shu S."/>
            <person name="Plott C."/>
            <person name="Barry K."/>
            <person name="Rajasekar S."/>
            <person name="Grimwood J."/>
            <person name="Han X."/>
            <person name="Sun S."/>
            <person name="Hou Z."/>
            <person name="He W."/>
            <person name="Dai G."/>
            <person name="Sun C."/>
            <person name="Schmutz J."/>
            <person name="Leebens-Mack J.H."/>
            <person name="Li F.W."/>
            <person name="Wang L."/>
        </authorList>
    </citation>
    <scope>NUCLEOTIDE SEQUENCE [LARGE SCALE GENOMIC DNA]</scope>
    <source>
        <strain evidence="2">cv. PW_Plant_1</strain>
    </source>
</reference>
<gene>
    <name evidence="1" type="ORF">O6H91_18G006600</name>
</gene>
<accession>A0ACC2AXR5</accession>
<organism evidence="1 2">
    <name type="scientific">Diphasiastrum complanatum</name>
    <name type="common">Issler's clubmoss</name>
    <name type="synonym">Lycopodium complanatum</name>
    <dbReference type="NCBI Taxonomy" id="34168"/>
    <lineage>
        <taxon>Eukaryota</taxon>
        <taxon>Viridiplantae</taxon>
        <taxon>Streptophyta</taxon>
        <taxon>Embryophyta</taxon>
        <taxon>Tracheophyta</taxon>
        <taxon>Lycopodiopsida</taxon>
        <taxon>Lycopodiales</taxon>
        <taxon>Lycopodiaceae</taxon>
        <taxon>Lycopodioideae</taxon>
        <taxon>Diphasiastrum</taxon>
    </lineage>
</organism>
<dbReference type="EMBL" id="CM055109">
    <property type="protein sequence ID" value="KAJ7522327.1"/>
    <property type="molecule type" value="Genomic_DNA"/>
</dbReference>
<evidence type="ECO:0000313" key="2">
    <source>
        <dbReference type="Proteomes" id="UP001162992"/>
    </source>
</evidence>